<accession>A0A0A9WBH7</accession>
<feature type="compositionally biased region" description="Polar residues" evidence="1">
    <location>
        <begin position="538"/>
        <end position="552"/>
    </location>
</feature>
<keyword evidence="2" id="KW-0472">Membrane</keyword>
<feature type="region of interest" description="Disordered" evidence="1">
    <location>
        <begin position="585"/>
        <end position="680"/>
    </location>
</feature>
<evidence type="ECO:0000256" key="2">
    <source>
        <dbReference type="SAM" id="Phobius"/>
    </source>
</evidence>
<evidence type="ECO:0000313" key="4">
    <source>
        <dbReference type="EMBL" id="JAG61264.1"/>
    </source>
</evidence>
<feature type="region of interest" description="Disordered" evidence="1">
    <location>
        <begin position="517"/>
        <end position="571"/>
    </location>
</feature>
<dbReference type="EMBL" id="GBRD01004557">
    <property type="protein sequence ID" value="JAG61264.1"/>
    <property type="molecule type" value="Transcribed_RNA"/>
</dbReference>
<reference evidence="4" key="3">
    <citation type="submission" date="2014-09" db="EMBL/GenBank/DDBJ databases">
        <authorList>
            <person name="Magalhaes I.L.F."/>
            <person name="Oliveira U."/>
            <person name="Santos F.R."/>
            <person name="Vidigal T.H.D.A."/>
            <person name="Brescovit A.D."/>
            <person name="Santos A.J."/>
        </authorList>
    </citation>
    <scope>NUCLEOTIDE SEQUENCE</scope>
</reference>
<reference evidence="3" key="2">
    <citation type="submission" date="2014-07" db="EMBL/GenBank/DDBJ databases">
        <authorList>
            <person name="Hull J."/>
        </authorList>
    </citation>
    <scope>NUCLEOTIDE SEQUENCE</scope>
</reference>
<organism evidence="3">
    <name type="scientific">Lygus hesperus</name>
    <name type="common">Western plant bug</name>
    <dbReference type="NCBI Taxonomy" id="30085"/>
    <lineage>
        <taxon>Eukaryota</taxon>
        <taxon>Metazoa</taxon>
        <taxon>Ecdysozoa</taxon>
        <taxon>Arthropoda</taxon>
        <taxon>Hexapoda</taxon>
        <taxon>Insecta</taxon>
        <taxon>Pterygota</taxon>
        <taxon>Neoptera</taxon>
        <taxon>Paraneoptera</taxon>
        <taxon>Hemiptera</taxon>
        <taxon>Heteroptera</taxon>
        <taxon>Panheteroptera</taxon>
        <taxon>Cimicomorpha</taxon>
        <taxon>Miridae</taxon>
        <taxon>Mirini</taxon>
        <taxon>Lygus</taxon>
    </lineage>
</organism>
<evidence type="ECO:0000313" key="3">
    <source>
        <dbReference type="EMBL" id="JAG02200.1"/>
    </source>
</evidence>
<feature type="compositionally biased region" description="Basic and acidic residues" evidence="1">
    <location>
        <begin position="247"/>
        <end position="264"/>
    </location>
</feature>
<feature type="compositionally biased region" description="Basic and acidic residues" evidence="1">
    <location>
        <begin position="586"/>
        <end position="607"/>
    </location>
</feature>
<feature type="transmembrane region" description="Helical" evidence="2">
    <location>
        <begin position="128"/>
        <end position="150"/>
    </location>
</feature>
<evidence type="ECO:0000256" key="1">
    <source>
        <dbReference type="SAM" id="MobiDB-lite"/>
    </source>
</evidence>
<feature type="compositionally biased region" description="Basic and acidic residues" evidence="1">
    <location>
        <begin position="615"/>
        <end position="676"/>
    </location>
</feature>
<feature type="compositionally biased region" description="Acidic residues" evidence="1">
    <location>
        <begin position="851"/>
        <end position="860"/>
    </location>
</feature>
<dbReference type="AlphaFoldDB" id="A0A0A9WBH7"/>
<keyword evidence="2" id="KW-0812">Transmembrane</keyword>
<reference evidence="3" key="1">
    <citation type="journal article" date="2014" name="PLoS ONE">
        <title>Transcriptome-Based Identification of ABC Transporters in the Western Tarnished Plant Bug Lygus hesperus.</title>
        <authorList>
            <person name="Hull J.J."/>
            <person name="Chaney K."/>
            <person name="Geib S.M."/>
            <person name="Fabrick J.A."/>
            <person name="Brent C.S."/>
            <person name="Walsh D."/>
            <person name="Lavine L.C."/>
        </authorList>
    </citation>
    <scope>NUCLEOTIDE SEQUENCE</scope>
</reference>
<feature type="region of interest" description="Disordered" evidence="1">
    <location>
        <begin position="802"/>
        <end position="892"/>
    </location>
</feature>
<feature type="compositionally biased region" description="Basic and acidic residues" evidence="1">
    <location>
        <begin position="802"/>
        <end position="822"/>
    </location>
</feature>
<feature type="compositionally biased region" description="Basic residues" evidence="1">
    <location>
        <begin position="925"/>
        <end position="934"/>
    </location>
</feature>
<name>A0A0A9WBH7_LYGHE</name>
<feature type="compositionally biased region" description="Basic and acidic residues" evidence="1">
    <location>
        <begin position="517"/>
        <end position="528"/>
    </location>
</feature>
<feature type="compositionally biased region" description="Polar residues" evidence="1">
    <location>
        <begin position="935"/>
        <end position="945"/>
    </location>
</feature>
<feature type="compositionally biased region" description="Basic and acidic residues" evidence="1">
    <location>
        <begin position="41"/>
        <end position="59"/>
    </location>
</feature>
<feature type="region of interest" description="Disordered" evidence="1">
    <location>
        <begin position="925"/>
        <end position="945"/>
    </location>
</feature>
<dbReference type="EMBL" id="GBHO01041404">
    <property type="protein sequence ID" value="JAG02200.1"/>
    <property type="molecule type" value="Transcribed_RNA"/>
</dbReference>
<protein>
    <submittedName>
        <fullName evidence="3">Forkhead-associated domain-containing protein 1</fullName>
    </submittedName>
</protein>
<feature type="compositionally biased region" description="Basic and acidic residues" evidence="1">
    <location>
        <begin position="324"/>
        <end position="341"/>
    </location>
</feature>
<feature type="compositionally biased region" description="Basic and acidic residues" evidence="1">
    <location>
        <begin position="554"/>
        <end position="567"/>
    </location>
</feature>
<gene>
    <name evidence="3" type="primary">Fhad1</name>
    <name evidence="3" type="ORF">CM83_57488</name>
</gene>
<keyword evidence="2" id="KW-1133">Transmembrane helix</keyword>
<proteinExistence type="predicted"/>
<feature type="compositionally biased region" description="Acidic residues" evidence="1">
    <location>
        <begin position="26"/>
        <end position="40"/>
    </location>
</feature>
<feature type="region of interest" description="Disordered" evidence="1">
    <location>
        <begin position="324"/>
        <end position="343"/>
    </location>
</feature>
<feature type="compositionally biased region" description="Acidic residues" evidence="1">
    <location>
        <begin position="71"/>
        <end position="84"/>
    </location>
</feature>
<feature type="region of interest" description="Disordered" evidence="1">
    <location>
        <begin position="242"/>
        <end position="314"/>
    </location>
</feature>
<sequence>MSEDRSDAGLDSMEGWSIVRHRDDVGSDADSVEVISDDSDRETCDEGKEAGDDDHKTEVADSTTNESTSTLEEEGVGTTDDGDLDSALVRLDPLGDFTQRLSDKLHEFLLIPRNVHNDRANQELKLRYVIFASTLLALICSLLVSSYLLFHKFQELTERRNDPTSTQVLQELEQAISRLQSVLRVENNEHVKDSLSRMPPDYLSLDKMISNDRINRRKSLRRSQAIPTKVEGDFGVIMSIETSEITSEGHEESDKGDGSPRDSKLTGNGMSRGVDQEKLSNLPTGQLPQPDRPPEIAVGNAENPSKDETHNSDTLLPVQELKTQHETYDSKSPDLNKKDSKLPNSETKNILQSVRQDILSIQNKLYSQIMNSLFEYKIDLYKNLMRAGLDSTCNVDHSSKKTNHRKFMLIRNLQNMIAKSSESNFESWYKFYSHSASPQFRKIVSKLDSITNKEEETKSTREGVLGREKLQSTSDDFFVRSSVPFGGSDYETVHPPPSDGFDWKNLDKRIRDMNKARIANKENLKNEGEATGGDENTRSGTVRSTESNNYNNEKVPHSVESGKKRNAEQISDEVFKESLSINSEGSLRKEDRKKYRVEKDGKKQEQSRKHKKSTNKRDSTNERVEFKNQENKKNFEEHNNGKKGNSEKNSHEKDKENVKQEQKDRMNGGSKEHFGKEYCSGGRCDKRGEKDYYFHDGRPRRKSFLNNMTKYVKKAASGLWKTVRGGFKKVKNYGSYIKDWHTGEEKGKGNYEEWRKEFVKEMKDVIKVLGVNPAINGLYAFPKSVTRFFGDGLGSLMNSKKWNEDVDSEEARKGPDGMKLDECNPADGGEKMSSYGMCSPDDSEDLKSDYSDSDSEEEEVDRASWYTEAARHRAKSRGENHPGALPSSSDPSWFLGLGRHRSYLRRRGIHLDDDGSWFISSARHRAKMRQRHTNSPHFSQASSKR</sequence>
<feature type="region of interest" description="Disordered" evidence="1">
    <location>
        <begin position="1"/>
        <end position="84"/>
    </location>
</feature>